<reference evidence="4" key="1">
    <citation type="journal article" date="2014" name="Proc. Natl. Acad. Sci. U.S.A.">
        <title>Extensive sampling of basidiomycete genomes demonstrates inadequacy of the white-rot/brown-rot paradigm for wood decay fungi.</title>
        <authorList>
            <person name="Riley R."/>
            <person name="Salamov A.A."/>
            <person name="Brown D.W."/>
            <person name="Nagy L.G."/>
            <person name="Floudas D."/>
            <person name="Held B.W."/>
            <person name="Levasseur A."/>
            <person name="Lombard V."/>
            <person name="Morin E."/>
            <person name="Otillar R."/>
            <person name="Lindquist E.A."/>
            <person name="Sun H."/>
            <person name="LaButti K.M."/>
            <person name="Schmutz J."/>
            <person name="Jabbour D."/>
            <person name="Luo H."/>
            <person name="Baker S.E."/>
            <person name="Pisabarro A.G."/>
            <person name="Walton J.D."/>
            <person name="Blanchette R.A."/>
            <person name="Henrissat B."/>
            <person name="Martin F."/>
            <person name="Cullen D."/>
            <person name="Hibbett D.S."/>
            <person name="Grigoriev I.V."/>
        </authorList>
    </citation>
    <scope>NUCLEOTIDE SEQUENCE [LARGE SCALE GENOMIC DNA]</scope>
    <source>
        <strain evidence="4">FD-172 SS1</strain>
    </source>
</reference>
<dbReference type="EMBL" id="KL198021">
    <property type="protein sequence ID" value="KDQ18549.1"/>
    <property type="molecule type" value="Genomic_DNA"/>
</dbReference>
<dbReference type="InterPro" id="IPR029063">
    <property type="entry name" value="SAM-dependent_MTases_sf"/>
</dbReference>
<dbReference type="PANTHER" id="PTHR43861">
    <property type="entry name" value="TRANS-ACONITATE 2-METHYLTRANSFERASE-RELATED"/>
    <property type="match status" value="1"/>
</dbReference>
<dbReference type="OrthoDB" id="3647at2759"/>
<keyword evidence="1" id="KW-0808">Transferase</keyword>
<dbReference type="Pfam" id="PF13649">
    <property type="entry name" value="Methyltransf_25"/>
    <property type="match status" value="1"/>
</dbReference>
<dbReference type="InterPro" id="IPR041698">
    <property type="entry name" value="Methyltransf_25"/>
</dbReference>
<evidence type="ECO:0000259" key="2">
    <source>
        <dbReference type="Pfam" id="PF13649"/>
    </source>
</evidence>
<dbReference type="InParanoid" id="A0A067MSG5"/>
<evidence type="ECO:0000313" key="3">
    <source>
        <dbReference type="EMBL" id="KDQ18549.1"/>
    </source>
</evidence>
<dbReference type="CDD" id="cd02440">
    <property type="entry name" value="AdoMet_MTases"/>
    <property type="match status" value="1"/>
</dbReference>
<feature type="domain" description="Methyltransferase" evidence="2">
    <location>
        <begin position="53"/>
        <end position="148"/>
    </location>
</feature>
<dbReference type="PANTHER" id="PTHR43861:SF3">
    <property type="entry name" value="PUTATIVE (AFU_ORTHOLOGUE AFUA_2G14390)-RELATED"/>
    <property type="match status" value="1"/>
</dbReference>
<organism evidence="3 4">
    <name type="scientific">Botryobasidium botryosum (strain FD-172 SS1)</name>
    <dbReference type="NCBI Taxonomy" id="930990"/>
    <lineage>
        <taxon>Eukaryota</taxon>
        <taxon>Fungi</taxon>
        <taxon>Dikarya</taxon>
        <taxon>Basidiomycota</taxon>
        <taxon>Agaricomycotina</taxon>
        <taxon>Agaricomycetes</taxon>
        <taxon>Cantharellales</taxon>
        <taxon>Botryobasidiaceae</taxon>
        <taxon>Botryobasidium</taxon>
    </lineage>
</organism>
<sequence>MASHADHIEANKQHFNSTAHTYDDKPLAVQLSRDAADAMREVYDFKEESTVMLDYACGTGLISQNLAPDCKQIVGVDISEKMVEHYNARVANQGIPPEEMRAVCTDLSGKGELEGLLFDVIVCAQAYHHILSIEDVTKNLFSYLKPGGALLVVDLVRGKHAADFHSQASEHVVAHRGGFIESEIRAAFEDAGLGQFEWGIAAEVRSQGRELELFIAKGVKPI</sequence>
<gene>
    <name evidence="3" type="ORF">BOTBODRAFT_28936</name>
</gene>
<dbReference type="Gene3D" id="3.40.50.150">
    <property type="entry name" value="Vaccinia Virus protein VP39"/>
    <property type="match status" value="1"/>
</dbReference>
<protein>
    <recommendedName>
        <fullName evidence="2">Methyltransferase domain-containing protein</fullName>
    </recommendedName>
</protein>
<dbReference type="STRING" id="930990.A0A067MSG5"/>
<accession>A0A067MSG5</accession>
<proteinExistence type="predicted"/>
<dbReference type="HOGENOM" id="CLU_037990_1_1_1"/>
<keyword evidence="4" id="KW-1185">Reference proteome</keyword>
<evidence type="ECO:0000313" key="4">
    <source>
        <dbReference type="Proteomes" id="UP000027195"/>
    </source>
</evidence>
<dbReference type="GO" id="GO:0016740">
    <property type="term" value="F:transferase activity"/>
    <property type="evidence" value="ECO:0007669"/>
    <property type="project" value="UniProtKB-KW"/>
</dbReference>
<evidence type="ECO:0000256" key="1">
    <source>
        <dbReference type="ARBA" id="ARBA00022679"/>
    </source>
</evidence>
<name>A0A067MSG5_BOTB1</name>
<dbReference type="Proteomes" id="UP000027195">
    <property type="component" value="Unassembled WGS sequence"/>
</dbReference>
<dbReference type="AlphaFoldDB" id="A0A067MSG5"/>
<dbReference type="SUPFAM" id="SSF53335">
    <property type="entry name" value="S-adenosyl-L-methionine-dependent methyltransferases"/>
    <property type="match status" value="1"/>
</dbReference>